<dbReference type="Gene3D" id="3.10.350.10">
    <property type="entry name" value="LysM domain"/>
    <property type="match status" value="1"/>
</dbReference>
<comment type="caution">
    <text evidence="2">The sequence shown here is derived from an EMBL/GenBank/DDBJ whole genome shotgun (WGS) entry which is preliminary data.</text>
</comment>
<protein>
    <recommendedName>
        <fullName evidence="1">LysM domain-containing protein</fullName>
    </recommendedName>
</protein>
<dbReference type="SUPFAM" id="SSF54106">
    <property type="entry name" value="LysM domain"/>
    <property type="match status" value="1"/>
</dbReference>
<dbReference type="OrthoDB" id="2149800at2"/>
<dbReference type="InterPro" id="IPR018392">
    <property type="entry name" value="LysM"/>
</dbReference>
<evidence type="ECO:0000313" key="3">
    <source>
        <dbReference type="Proteomes" id="UP000050417"/>
    </source>
</evidence>
<evidence type="ECO:0000313" key="2">
    <source>
        <dbReference type="EMBL" id="KPL77318.1"/>
    </source>
</evidence>
<dbReference type="CDD" id="cd00118">
    <property type="entry name" value="LysM"/>
    <property type="match status" value="1"/>
</dbReference>
<dbReference type="STRING" id="1134406.ADN00_09330"/>
<name>A0A0P6XLX6_9CHLR</name>
<evidence type="ECO:0000259" key="1">
    <source>
        <dbReference type="PROSITE" id="PS51782"/>
    </source>
</evidence>
<reference evidence="2 3" key="1">
    <citation type="submission" date="2015-07" db="EMBL/GenBank/DDBJ databases">
        <title>Genome sequence of Ornatilinea apprima DSM 23815.</title>
        <authorList>
            <person name="Hemp J."/>
            <person name="Ward L.M."/>
            <person name="Pace L.A."/>
            <person name="Fischer W.W."/>
        </authorList>
    </citation>
    <scope>NUCLEOTIDE SEQUENCE [LARGE SCALE GENOMIC DNA]</scope>
    <source>
        <strain evidence="2 3">P3M-1</strain>
    </source>
</reference>
<gene>
    <name evidence="2" type="ORF">ADN00_09330</name>
</gene>
<keyword evidence="3" id="KW-1185">Reference proteome</keyword>
<dbReference type="Proteomes" id="UP000050417">
    <property type="component" value="Unassembled WGS sequence"/>
</dbReference>
<dbReference type="RefSeq" id="WP_075062722.1">
    <property type="nucleotide sequence ID" value="NZ_LGCL01000023.1"/>
</dbReference>
<proteinExistence type="predicted"/>
<feature type="domain" description="LysM" evidence="1">
    <location>
        <begin position="191"/>
        <end position="235"/>
    </location>
</feature>
<accession>A0A0P6XLX6</accession>
<dbReference type="EMBL" id="LGCL01000023">
    <property type="protein sequence ID" value="KPL77318.1"/>
    <property type="molecule type" value="Genomic_DNA"/>
</dbReference>
<dbReference type="Pfam" id="PF01476">
    <property type="entry name" value="LysM"/>
    <property type="match status" value="1"/>
</dbReference>
<organism evidence="2 3">
    <name type="scientific">Ornatilinea apprima</name>
    <dbReference type="NCBI Taxonomy" id="1134406"/>
    <lineage>
        <taxon>Bacteria</taxon>
        <taxon>Bacillati</taxon>
        <taxon>Chloroflexota</taxon>
        <taxon>Anaerolineae</taxon>
        <taxon>Anaerolineales</taxon>
        <taxon>Anaerolineaceae</taxon>
        <taxon>Ornatilinea</taxon>
    </lineage>
</organism>
<dbReference type="InterPro" id="IPR036779">
    <property type="entry name" value="LysM_dom_sf"/>
</dbReference>
<dbReference type="SMART" id="SM00257">
    <property type="entry name" value="LysM"/>
    <property type="match status" value="1"/>
</dbReference>
<dbReference type="PROSITE" id="PS51782">
    <property type="entry name" value="LYSM"/>
    <property type="match status" value="1"/>
</dbReference>
<dbReference type="AlphaFoldDB" id="A0A0P6XLX6"/>
<sequence>MGKTLIEPAKPIPTADTPALAMDTLTSFNVCPYLGLKNDPLTHSLTAEVPNYCYHCQPPRRVPSAQLRLCFEGGSSTCTFAATRPPRKTPSLRRLLRRFALPAGGLVILSGAAAALLNSTPRADQPLPPQPPAPTVQSALMAAPAEPSTPFNPLPTYTVIEPTPTFTLLPTEPPTPGPLAETPFGPGSKLLVHVVLEGETLESLAERHNTSVDVLLALNPRGGRASLWTGEPLVIAANLTDPALAQPLRAFWVESALPLADLARDLGVSADSLRVWNDLQGDWVEGNRWVVGE</sequence>